<keyword evidence="5 9" id="KW-0812">Transmembrane</keyword>
<evidence type="ECO:0000256" key="8">
    <source>
        <dbReference type="RuleBase" id="RU003718"/>
    </source>
</evidence>
<dbReference type="InterPro" id="IPR002213">
    <property type="entry name" value="UDP_glucos_trans"/>
</dbReference>
<protein>
    <submittedName>
        <fullName evidence="11">UDP-glucuronosyltransferase 2C1-like</fullName>
    </submittedName>
</protein>
<dbReference type="InterPro" id="IPR035595">
    <property type="entry name" value="UDP_glycos_trans_CS"/>
</dbReference>
<evidence type="ECO:0000256" key="5">
    <source>
        <dbReference type="ARBA" id="ARBA00022692"/>
    </source>
</evidence>
<dbReference type="CDD" id="cd03784">
    <property type="entry name" value="GT1_Gtf-like"/>
    <property type="match status" value="1"/>
</dbReference>
<gene>
    <name evidence="11" type="primary">LOC102196602</name>
</gene>
<evidence type="ECO:0000256" key="3">
    <source>
        <dbReference type="ARBA" id="ARBA00022676"/>
    </source>
</evidence>
<dbReference type="InterPro" id="IPR050271">
    <property type="entry name" value="UDP-glycosyltransferase"/>
</dbReference>
<evidence type="ECO:0000256" key="2">
    <source>
        <dbReference type="ARBA" id="ARBA00009995"/>
    </source>
</evidence>
<keyword evidence="4 8" id="KW-0808">Transferase</keyword>
<organism evidence="10 11">
    <name type="scientific">Pundamilia nyererei</name>
    <dbReference type="NCBI Taxonomy" id="303518"/>
    <lineage>
        <taxon>Eukaryota</taxon>
        <taxon>Metazoa</taxon>
        <taxon>Chordata</taxon>
        <taxon>Craniata</taxon>
        <taxon>Vertebrata</taxon>
        <taxon>Euteleostomi</taxon>
        <taxon>Actinopterygii</taxon>
        <taxon>Neopterygii</taxon>
        <taxon>Teleostei</taxon>
        <taxon>Neoteleostei</taxon>
        <taxon>Acanthomorphata</taxon>
        <taxon>Ovalentaria</taxon>
        <taxon>Cichlomorphae</taxon>
        <taxon>Cichliformes</taxon>
        <taxon>Cichlidae</taxon>
        <taxon>African cichlids</taxon>
        <taxon>Pseudocrenilabrinae</taxon>
        <taxon>Haplochromini</taxon>
        <taxon>Pundamilia</taxon>
    </lineage>
</organism>
<evidence type="ECO:0000256" key="1">
    <source>
        <dbReference type="ARBA" id="ARBA00004370"/>
    </source>
</evidence>
<dbReference type="Pfam" id="PF00201">
    <property type="entry name" value="UDPGT"/>
    <property type="match status" value="1"/>
</dbReference>
<evidence type="ECO:0000256" key="4">
    <source>
        <dbReference type="ARBA" id="ARBA00022679"/>
    </source>
</evidence>
<dbReference type="Gene3D" id="3.40.50.2000">
    <property type="entry name" value="Glycogen Phosphorylase B"/>
    <property type="match status" value="2"/>
</dbReference>
<sequence length="568" mass="63677">MRNPSALSTFGTSVCTTQVDRKLAAVTPRNFRFHISSSSSSSSFPHTPAPSSRLPVHGGHVLAFPGEFSHWLNMRNIIEELVKRNHSVTILVPDASPSVNYNNSRDTAKFNFLVFKVSYSRQEYLDLMQELMRFSMYEAHLSSPLQKFLKTASWILHFLDFGRQQCDGMLRNKQLMATLRHTSFDVILQDSMAMCGDLVADLLSVPLIISMRFSFGSVFERHCGHAPAPPSYVPLAPLSYNDHMTLSERLVNMVIYVGSSAVSELTWKLTLDQYYREIKGTPSSVCETMGKADVWLIRTFWDIETPRPTPPNFKYVGGLHCKPANQLPEDLEAFVQSSGDAGIIVASFGSMVTNLTMQHANIIATAFGQIPQKVIWRYRGEAPTASAPNTKISDWIPQNDLLGHPKTKAFVTHGGTNSLYEAVFHGVPLVGMPLFGDQPDNLARMSRLGTAIVLDFNHLTAEELAEALHVVTNQPSYRTNMQHLSAVHRDQPVTPLSTAVFWVEFVMRHGGARYLQLASYDLNWFQYHSLDTGAALLIALMTVAALWWVGIRCILRQCRRRAGREKKD</sequence>
<feature type="transmembrane region" description="Helical" evidence="9">
    <location>
        <begin position="534"/>
        <end position="555"/>
    </location>
</feature>
<dbReference type="GO" id="GO:0015020">
    <property type="term" value="F:glucuronosyltransferase activity"/>
    <property type="evidence" value="ECO:0007669"/>
    <property type="project" value="TreeGrafter"/>
</dbReference>
<dbReference type="RefSeq" id="XP_013770752.1">
    <property type="nucleotide sequence ID" value="XM_013915298.1"/>
</dbReference>
<dbReference type="GeneID" id="102196602"/>
<keyword evidence="6 9" id="KW-1133">Transmembrane helix</keyword>
<reference evidence="11" key="1">
    <citation type="submission" date="2025-08" db="UniProtKB">
        <authorList>
            <consortium name="RefSeq"/>
        </authorList>
    </citation>
    <scope>IDENTIFICATION</scope>
</reference>
<keyword evidence="7 9" id="KW-0472">Membrane</keyword>
<comment type="subcellular location">
    <subcellularLocation>
        <location evidence="1">Membrane</location>
    </subcellularLocation>
</comment>
<dbReference type="PANTHER" id="PTHR48043:SF162">
    <property type="entry name" value="UDP GLUCURONOSYLTRANSFERASE 2 FAMILY, POLYPEPTIDE A1 PRECURSOR-RELATED"/>
    <property type="match status" value="1"/>
</dbReference>
<evidence type="ECO:0000256" key="6">
    <source>
        <dbReference type="ARBA" id="ARBA00022989"/>
    </source>
</evidence>
<dbReference type="SUPFAM" id="SSF53756">
    <property type="entry name" value="UDP-Glycosyltransferase/glycogen phosphorylase"/>
    <property type="match status" value="1"/>
</dbReference>
<evidence type="ECO:0000256" key="9">
    <source>
        <dbReference type="SAM" id="Phobius"/>
    </source>
</evidence>
<dbReference type="PROSITE" id="PS00375">
    <property type="entry name" value="UDPGT"/>
    <property type="match status" value="1"/>
</dbReference>
<dbReference type="Proteomes" id="UP000695023">
    <property type="component" value="Unplaced"/>
</dbReference>
<keyword evidence="10" id="KW-1185">Reference proteome</keyword>
<dbReference type="AlphaFoldDB" id="A0A9Y6JJ30"/>
<keyword evidence="3 8" id="KW-0328">Glycosyltransferase</keyword>
<accession>A0A9Y6JJ30</accession>
<name>A0A9Y6JJ30_9CICH</name>
<dbReference type="GO" id="GO:0016020">
    <property type="term" value="C:membrane"/>
    <property type="evidence" value="ECO:0007669"/>
    <property type="project" value="UniProtKB-SubCell"/>
</dbReference>
<dbReference type="FunFam" id="3.40.50.2000:FF:000001">
    <property type="entry name" value="UDP-glucuronosyltransferase"/>
    <property type="match status" value="1"/>
</dbReference>
<comment type="similarity">
    <text evidence="2 8">Belongs to the UDP-glycosyltransferase family.</text>
</comment>
<proteinExistence type="inferred from homology"/>
<evidence type="ECO:0000313" key="10">
    <source>
        <dbReference type="Proteomes" id="UP000695023"/>
    </source>
</evidence>
<evidence type="ECO:0000313" key="11">
    <source>
        <dbReference type="RefSeq" id="XP_013770752.1"/>
    </source>
</evidence>
<dbReference type="PANTHER" id="PTHR48043">
    <property type="entry name" value="EG:EG0003.4 PROTEIN-RELATED"/>
    <property type="match status" value="1"/>
</dbReference>
<evidence type="ECO:0000256" key="7">
    <source>
        <dbReference type="ARBA" id="ARBA00023136"/>
    </source>
</evidence>